<dbReference type="AlphaFoldDB" id="A0A1H7W8Y1"/>
<protein>
    <submittedName>
        <fullName evidence="1">Uncharacterized protein</fullName>
    </submittedName>
</protein>
<sequence length="177" mass="20008">MPFPQFPIFLRYSVRMLCCQVFLIFSSLSSHTPFSPSDSVIFISEDSFLYSESPIYSSSQTLKKDSFKEWSKTVLKISASRSSTPKSISSPAENTCYKSSPTSKHSVGFLFNSSSMAVIGTSSPVKLQQKAILFSFILLSVRRDKEKHIYITFYPFQLKHITINHFGRPPPGIQLEV</sequence>
<keyword evidence="2" id="KW-1185">Reference proteome</keyword>
<reference evidence="2" key="1">
    <citation type="submission" date="2016-10" db="EMBL/GenBank/DDBJ databases">
        <authorList>
            <person name="Varghese N."/>
            <person name="Submissions S."/>
        </authorList>
    </citation>
    <scope>NUCLEOTIDE SEQUENCE [LARGE SCALE GENOMIC DNA]</scope>
    <source>
        <strain evidence="2">DSM 17453</strain>
    </source>
</reference>
<name>A0A1H7W8Y1_9FLAO</name>
<evidence type="ECO:0000313" key="1">
    <source>
        <dbReference type="EMBL" id="SEM17539.1"/>
    </source>
</evidence>
<dbReference type="Proteomes" id="UP000199450">
    <property type="component" value="Unassembled WGS sequence"/>
</dbReference>
<evidence type="ECO:0000313" key="2">
    <source>
        <dbReference type="Proteomes" id="UP000199450"/>
    </source>
</evidence>
<gene>
    <name evidence="1" type="ORF">SAMN05421856_101549</name>
</gene>
<accession>A0A1H7W8Y1</accession>
<organism evidence="1 2">
    <name type="scientific">Chryseobacterium taichungense</name>
    <dbReference type="NCBI Taxonomy" id="295069"/>
    <lineage>
        <taxon>Bacteria</taxon>
        <taxon>Pseudomonadati</taxon>
        <taxon>Bacteroidota</taxon>
        <taxon>Flavobacteriia</taxon>
        <taxon>Flavobacteriales</taxon>
        <taxon>Weeksellaceae</taxon>
        <taxon>Chryseobacterium group</taxon>
        <taxon>Chryseobacterium</taxon>
    </lineage>
</organism>
<proteinExistence type="predicted"/>
<dbReference type="EMBL" id="FOBV01000001">
    <property type="protein sequence ID" value="SEM17539.1"/>
    <property type="molecule type" value="Genomic_DNA"/>
</dbReference>